<sequence length="93" mass="10543">MMPPTSRDDRLRYSPRSERAVADELGSPPPLNFAVSLEQLREIFQTSSSATIQELGPLPSATSTLNDLWRQKEFVASMDDLWRQKEFVASMGR</sequence>
<proteinExistence type="predicted"/>
<feature type="compositionally biased region" description="Basic and acidic residues" evidence="1">
    <location>
        <begin position="1"/>
        <end position="22"/>
    </location>
</feature>
<evidence type="ECO:0000313" key="3">
    <source>
        <dbReference type="Proteomes" id="UP001458880"/>
    </source>
</evidence>
<evidence type="ECO:0000313" key="2">
    <source>
        <dbReference type="EMBL" id="KAK9722224.1"/>
    </source>
</evidence>
<comment type="caution">
    <text evidence="2">The sequence shown here is derived from an EMBL/GenBank/DDBJ whole genome shotgun (WGS) entry which is preliminary data.</text>
</comment>
<protein>
    <submittedName>
        <fullName evidence="2">Uncharacterized protein</fullName>
    </submittedName>
</protein>
<dbReference type="AlphaFoldDB" id="A0AAW1KMQ9"/>
<feature type="region of interest" description="Disordered" evidence="1">
    <location>
        <begin position="1"/>
        <end position="27"/>
    </location>
</feature>
<gene>
    <name evidence="2" type="ORF">QE152_g19764</name>
</gene>
<reference evidence="2 3" key="1">
    <citation type="journal article" date="2024" name="BMC Genomics">
        <title>De novo assembly and annotation of Popillia japonica's genome with initial clues to its potential as an invasive pest.</title>
        <authorList>
            <person name="Cucini C."/>
            <person name="Boschi S."/>
            <person name="Funari R."/>
            <person name="Cardaioli E."/>
            <person name="Iannotti N."/>
            <person name="Marturano G."/>
            <person name="Paoli F."/>
            <person name="Bruttini M."/>
            <person name="Carapelli A."/>
            <person name="Frati F."/>
            <person name="Nardi F."/>
        </authorList>
    </citation>
    <scope>NUCLEOTIDE SEQUENCE [LARGE SCALE GENOMIC DNA]</scope>
    <source>
        <strain evidence="2">DMR45628</strain>
    </source>
</reference>
<name>A0AAW1KMQ9_POPJA</name>
<accession>A0AAW1KMQ9</accession>
<dbReference type="EMBL" id="JASPKY010000190">
    <property type="protein sequence ID" value="KAK9722224.1"/>
    <property type="molecule type" value="Genomic_DNA"/>
</dbReference>
<keyword evidence="3" id="KW-1185">Reference proteome</keyword>
<evidence type="ECO:0000256" key="1">
    <source>
        <dbReference type="SAM" id="MobiDB-lite"/>
    </source>
</evidence>
<dbReference type="Proteomes" id="UP001458880">
    <property type="component" value="Unassembled WGS sequence"/>
</dbReference>
<organism evidence="2 3">
    <name type="scientific">Popillia japonica</name>
    <name type="common">Japanese beetle</name>
    <dbReference type="NCBI Taxonomy" id="7064"/>
    <lineage>
        <taxon>Eukaryota</taxon>
        <taxon>Metazoa</taxon>
        <taxon>Ecdysozoa</taxon>
        <taxon>Arthropoda</taxon>
        <taxon>Hexapoda</taxon>
        <taxon>Insecta</taxon>
        <taxon>Pterygota</taxon>
        <taxon>Neoptera</taxon>
        <taxon>Endopterygota</taxon>
        <taxon>Coleoptera</taxon>
        <taxon>Polyphaga</taxon>
        <taxon>Scarabaeiformia</taxon>
        <taxon>Scarabaeidae</taxon>
        <taxon>Rutelinae</taxon>
        <taxon>Popillia</taxon>
    </lineage>
</organism>